<protein>
    <submittedName>
        <fullName evidence="1">Uncharacterized protein</fullName>
    </submittedName>
</protein>
<proteinExistence type="predicted"/>
<dbReference type="AlphaFoldDB" id="A0A090RQY4"/>
<dbReference type="Proteomes" id="UP000029228">
    <property type="component" value="Unassembled WGS sequence"/>
</dbReference>
<organism evidence="1 2">
    <name type="scientific">Vibrio maritimus</name>
    <dbReference type="NCBI Taxonomy" id="990268"/>
    <lineage>
        <taxon>Bacteria</taxon>
        <taxon>Pseudomonadati</taxon>
        <taxon>Pseudomonadota</taxon>
        <taxon>Gammaproteobacteria</taxon>
        <taxon>Vibrionales</taxon>
        <taxon>Vibrionaceae</taxon>
        <taxon>Vibrio</taxon>
    </lineage>
</organism>
<evidence type="ECO:0000313" key="2">
    <source>
        <dbReference type="Proteomes" id="UP000029228"/>
    </source>
</evidence>
<reference evidence="1 2" key="1">
    <citation type="submission" date="2014-09" db="EMBL/GenBank/DDBJ databases">
        <title>Vibrio maritimus JCM 19235. (C45) whole genome shotgun sequence.</title>
        <authorList>
            <person name="Sawabe T."/>
            <person name="Meirelles P."/>
            <person name="Nakanishi M."/>
            <person name="Sayaka M."/>
            <person name="Hattori M."/>
            <person name="Ohkuma M."/>
        </authorList>
    </citation>
    <scope>NUCLEOTIDE SEQUENCE [LARGE SCALE GENOMIC DNA]</scope>
    <source>
        <strain evidence="2">JCM19235</strain>
    </source>
</reference>
<reference evidence="1 2" key="2">
    <citation type="submission" date="2014-09" db="EMBL/GenBank/DDBJ databases">
        <authorList>
            <consortium name="NBRP consortium"/>
            <person name="Sawabe T."/>
            <person name="Meirelles P."/>
            <person name="Nakanishi M."/>
            <person name="Sayaka M."/>
            <person name="Hattori M."/>
            <person name="Ohkuma M."/>
        </authorList>
    </citation>
    <scope>NUCLEOTIDE SEQUENCE [LARGE SCALE GENOMIC DNA]</scope>
    <source>
        <strain evidence="2">JCM19235</strain>
    </source>
</reference>
<dbReference type="STRING" id="990268.JCM19235_5173"/>
<comment type="caution">
    <text evidence="1">The sequence shown here is derived from an EMBL/GenBank/DDBJ whole genome shotgun (WGS) entry which is preliminary data.</text>
</comment>
<accession>A0A090RQY4</accession>
<name>A0A090RQY4_9VIBR</name>
<sequence>MSAIDSSELTLQVSSLTSSGTTLQQTLFEQIRTRILKGFWASGAKLPSTARWLVSLSSVATL</sequence>
<evidence type="ECO:0000313" key="1">
    <source>
        <dbReference type="EMBL" id="GAL16624.1"/>
    </source>
</evidence>
<gene>
    <name evidence="1" type="ORF">JCM19235_5173</name>
</gene>
<dbReference type="EMBL" id="BBMR01000001">
    <property type="protein sequence ID" value="GAL16624.1"/>
    <property type="molecule type" value="Genomic_DNA"/>
</dbReference>
<keyword evidence="2" id="KW-1185">Reference proteome</keyword>